<dbReference type="GO" id="GO:0008677">
    <property type="term" value="F:2-dehydropantoate 2-reductase activity"/>
    <property type="evidence" value="ECO:0007669"/>
    <property type="project" value="UniProtKB-EC"/>
</dbReference>
<accession>A0ABZ2FZ56</accession>
<comment type="function">
    <text evidence="10">Catalyzes the NADPH-dependent reduction of ketopantoate into pantoic acid.</text>
</comment>
<dbReference type="InterPro" id="IPR013332">
    <property type="entry name" value="KPR_N"/>
</dbReference>
<dbReference type="InterPro" id="IPR036291">
    <property type="entry name" value="NAD(P)-bd_dom_sf"/>
</dbReference>
<dbReference type="Proteomes" id="UP001382935">
    <property type="component" value="Chromosome"/>
</dbReference>
<dbReference type="Pfam" id="PF08546">
    <property type="entry name" value="ApbA_C"/>
    <property type="match status" value="1"/>
</dbReference>
<evidence type="ECO:0000256" key="5">
    <source>
        <dbReference type="ARBA" id="ARBA00022655"/>
    </source>
</evidence>
<organism evidence="13 14">
    <name type="scientific">Sphingomonas kaistensis</name>
    <dbReference type="NCBI Taxonomy" id="298708"/>
    <lineage>
        <taxon>Bacteria</taxon>
        <taxon>Pseudomonadati</taxon>
        <taxon>Pseudomonadota</taxon>
        <taxon>Alphaproteobacteria</taxon>
        <taxon>Sphingomonadales</taxon>
        <taxon>Sphingomonadaceae</taxon>
        <taxon>Sphingomonas</taxon>
    </lineage>
</organism>
<gene>
    <name evidence="13" type="ORF">V6R86_04540</name>
</gene>
<evidence type="ECO:0000256" key="1">
    <source>
        <dbReference type="ARBA" id="ARBA00004994"/>
    </source>
</evidence>
<dbReference type="Pfam" id="PF02558">
    <property type="entry name" value="ApbA"/>
    <property type="match status" value="1"/>
</dbReference>
<dbReference type="NCBIfam" id="TIGR00745">
    <property type="entry name" value="apbA_panE"/>
    <property type="match status" value="1"/>
</dbReference>
<dbReference type="SUPFAM" id="SSF51735">
    <property type="entry name" value="NAD(P)-binding Rossmann-fold domains"/>
    <property type="match status" value="1"/>
</dbReference>
<dbReference type="Gene3D" id="1.10.1040.10">
    <property type="entry name" value="N-(1-d-carboxylethyl)-l-norvaline Dehydrogenase, domain 2"/>
    <property type="match status" value="1"/>
</dbReference>
<dbReference type="InterPro" id="IPR013752">
    <property type="entry name" value="KPA_reductase"/>
</dbReference>
<dbReference type="EMBL" id="CP145607">
    <property type="protein sequence ID" value="WWM69970.1"/>
    <property type="molecule type" value="Genomic_DNA"/>
</dbReference>
<evidence type="ECO:0000259" key="11">
    <source>
        <dbReference type="Pfam" id="PF02558"/>
    </source>
</evidence>
<proteinExistence type="inferred from homology"/>
<keyword evidence="14" id="KW-1185">Reference proteome</keyword>
<name>A0ABZ2FZ56_9SPHN</name>
<dbReference type="Gene3D" id="3.40.50.720">
    <property type="entry name" value="NAD(P)-binding Rossmann-like Domain"/>
    <property type="match status" value="1"/>
</dbReference>
<feature type="domain" description="Ketopantoate reductase N-terminal" evidence="11">
    <location>
        <begin position="5"/>
        <end position="155"/>
    </location>
</feature>
<protein>
    <recommendedName>
        <fullName evidence="4 10">2-dehydropantoate 2-reductase</fullName>
        <ecNumber evidence="3 10">1.1.1.169</ecNumber>
    </recommendedName>
    <alternativeName>
        <fullName evidence="8 10">Ketopantoate reductase</fullName>
    </alternativeName>
</protein>
<comment type="pathway">
    <text evidence="1 10">Cofactor biosynthesis; (R)-pantothenate biosynthesis; (R)-pantoate from 3-methyl-2-oxobutanoate: step 2/2.</text>
</comment>
<evidence type="ECO:0000256" key="9">
    <source>
        <dbReference type="ARBA" id="ARBA00048793"/>
    </source>
</evidence>
<dbReference type="PROSITE" id="PS51257">
    <property type="entry name" value="PROKAR_LIPOPROTEIN"/>
    <property type="match status" value="1"/>
</dbReference>
<keyword evidence="6 10" id="KW-0521">NADP</keyword>
<dbReference type="NCBIfam" id="NF006083">
    <property type="entry name" value="PRK08229.1"/>
    <property type="match status" value="1"/>
</dbReference>
<sequence length="331" mass="34779">MSGRIVIAGAGSIGCFVGGLLALGGEEVVLLARPRMAGEIAAHGLTLTSFEGWSETLGASRLHVETDPAAALAHAALVLVTVKSGATEEMAALIAAHAPAGAAVISLQNGLNNAALLRTALPGRPVFAGMVSFNVLHEGQGRFHRGTSGPLVIEAGAPPLVAPHLDILAHPDMAAVLAGKLVYNLNNGLNALSGLTLRQQLADRRWRLLLAAAQDEALAVLRAEGIQPWSLGKVPVTRFPRILRLPNFLFRLLSRRGVRIDASARSSMWEDLERRRPTEIDELQGAVIARAAALGLPAPVNRRIADAIRAAEAAAAGSPRLDPDALRRPRS</sequence>
<evidence type="ECO:0000313" key="13">
    <source>
        <dbReference type="EMBL" id="WWM69970.1"/>
    </source>
</evidence>
<dbReference type="InterPro" id="IPR013328">
    <property type="entry name" value="6PGD_dom2"/>
</dbReference>
<dbReference type="InterPro" id="IPR050838">
    <property type="entry name" value="Ketopantoate_reductase"/>
</dbReference>
<dbReference type="PANTHER" id="PTHR43765:SF2">
    <property type="entry name" value="2-DEHYDROPANTOATE 2-REDUCTASE"/>
    <property type="match status" value="1"/>
</dbReference>
<evidence type="ECO:0000256" key="2">
    <source>
        <dbReference type="ARBA" id="ARBA00007870"/>
    </source>
</evidence>
<evidence type="ECO:0000259" key="12">
    <source>
        <dbReference type="Pfam" id="PF08546"/>
    </source>
</evidence>
<keyword evidence="7 10" id="KW-0560">Oxidoreductase</keyword>
<dbReference type="InterPro" id="IPR008927">
    <property type="entry name" value="6-PGluconate_DH-like_C_sf"/>
</dbReference>
<keyword evidence="5 10" id="KW-0566">Pantothenate biosynthesis</keyword>
<dbReference type="InterPro" id="IPR003710">
    <property type="entry name" value="ApbA"/>
</dbReference>
<comment type="catalytic activity">
    <reaction evidence="9 10">
        <text>(R)-pantoate + NADP(+) = 2-dehydropantoate + NADPH + H(+)</text>
        <dbReference type="Rhea" id="RHEA:16233"/>
        <dbReference type="ChEBI" id="CHEBI:11561"/>
        <dbReference type="ChEBI" id="CHEBI:15378"/>
        <dbReference type="ChEBI" id="CHEBI:15980"/>
        <dbReference type="ChEBI" id="CHEBI:57783"/>
        <dbReference type="ChEBI" id="CHEBI:58349"/>
        <dbReference type="EC" id="1.1.1.169"/>
    </reaction>
</comment>
<dbReference type="RefSeq" id="WP_338502506.1">
    <property type="nucleotide sequence ID" value="NZ_CP145607.1"/>
</dbReference>
<evidence type="ECO:0000256" key="6">
    <source>
        <dbReference type="ARBA" id="ARBA00022857"/>
    </source>
</evidence>
<evidence type="ECO:0000256" key="3">
    <source>
        <dbReference type="ARBA" id="ARBA00013014"/>
    </source>
</evidence>
<comment type="similarity">
    <text evidence="2 10">Belongs to the ketopantoate reductase family.</text>
</comment>
<evidence type="ECO:0000256" key="8">
    <source>
        <dbReference type="ARBA" id="ARBA00032024"/>
    </source>
</evidence>
<evidence type="ECO:0000256" key="7">
    <source>
        <dbReference type="ARBA" id="ARBA00023002"/>
    </source>
</evidence>
<dbReference type="EC" id="1.1.1.169" evidence="3 10"/>
<dbReference type="PANTHER" id="PTHR43765">
    <property type="entry name" value="2-DEHYDROPANTOATE 2-REDUCTASE-RELATED"/>
    <property type="match status" value="1"/>
</dbReference>
<dbReference type="SUPFAM" id="SSF48179">
    <property type="entry name" value="6-phosphogluconate dehydrogenase C-terminal domain-like"/>
    <property type="match status" value="1"/>
</dbReference>
<reference evidence="13 14" key="1">
    <citation type="submission" date="2024-02" db="EMBL/GenBank/DDBJ databases">
        <title>Full genome sequence of Sphingomonas kaistensis.</title>
        <authorList>
            <person name="Poletto B.L."/>
            <person name="Silva G."/>
            <person name="Galante D."/>
            <person name="Campos K.R."/>
            <person name="Santos M.B.N."/>
            <person name="Sacchi C.T."/>
        </authorList>
    </citation>
    <scope>NUCLEOTIDE SEQUENCE [LARGE SCALE GENOMIC DNA]</scope>
    <source>
        <strain evidence="13 14">MA4R</strain>
    </source>
</reference>
<feature type="domain" description="Ketopantoate reductase C-terminal" evidence="12">
    <location>
        <begin position="179"/>
        <end position="311"/>
    </location>
</feature>
<evidence type="ECO:0000313" key="14">
    <source>
        <dbReference type="Proteomes" id="UP001382935"/>
    </source>
</evidence>
<evidence type="ECO:0000256" key="4">
    <source>
        <dbReference type="ARBA" id="ARBA00019465"/>
    </source>
</evidence>
<evidence type="ECO:0000256" key="10">
    <source>
        <dbReference type="RuleBase" id="RU362068"/>
    </source>
</evidence>